<evidence type="ECO:0000256" key="1">
    <source>
        <dbReference type="SAM" id="Phobius"/>
    </source>
</evidence>
<gene>
    <name evidence="2" type="ORF">NQV15_16870</name>
</gene>
<dbReference type="Proteomes" id="UP001316184">
    <property type="component" value="Chromosome"/>
</dbReference>
<dbReference type="InterPro" id="IPR010721">
    <property type="entry name" value="UstE-like"/>
</dbReference>
<dbReference type="Pfam" id="PF06966">
    <property type="entry name" value="DUF1295"/>
    <property type="match status" value="1"/>
</dbReference>
<evidence type="ECO:0000313" key="2">
    <source>
        <dbReference type="EMBL" id="UUP13500.1"/>
    </source>
</evidence>
<protein>
    <submittedName>
        <fullName evidence="2">DUF1295 domain-containing protein</fullName>
    </submittedName>
</protein>
<proteinExistence type="predicted"/>
<name>A0ABY5M5R1_9ACTN</name>
<feature type="transmembrane region" description="Helical" evidence="1">
    <location>
        <begin position="39"/>
        <end position="58"/>
    </location>
</feature>
<dbReference type="PROSITE" id="PS50244">
    <property type="entry name" value="S5A_REDUCTASE"/>
    <property type="match status" value="1"/>
</dbReference>
<dbReference type="RefSeq" id="WP_232403587.1">
    <property type="nucleotide sequence ID" value="NZ_CP102173.1"/>
</dbReference>
<feature type="transmembrane region" description="Helical" evidence="1">
    <location>
        <begin position="70"/>
        <end position="88"/>
    </location>
</feature>
<dbReference type="EMBL" id="CP102173">
    <property type="protein sequence ID" value="UUP13500.1"/>
    <property type="molecule type" value="Genomic_DNA"/>
</dbReference>
<keyword evidence="1" id="KW-0812">Transmembrane</keyword>
<dbReference type="PANTHER" id="PTHR32251:SF17">
    <property type="entry name" value="STEROID 5-ALPHA REDUCTASE C-TERMINAL DOMAIN-CONTAINING PROTEIN"/>
    <property type="match status" value="1"/>
</dbReference>
<organism evidence="2 3">
    <name type="scientific">Aeromicrobium wangtongii</name>
    <dbReference type="NCBI Taxonomy" id="2969247"/>
    <lineage>
        <taxon>Bacteria</taxon>
        <taxon>Bacillati</taxon>
        <taxon>Actinomycetota</taxon>
        <taxon>Actinomycetes</taxon>
        <taxon>Propionibacteriales</taxon>
        <taxon>Nocardioidaceae</taxon>
        <taxon>Aeromicrobium</taxon>
    </lineage>
</organism>
<feature type="transmembrane region" description="Helical" evidence="1">
    <location>
        <begin position="109"/>
        <end position="132"/>
    </location>
</feature>
<keyword evidence="3" id="KW-1185">Reference proteome</keyword>
<feature type="transmembrane region" description="Helical" evidence="1">
    <location>
        <begin position="144"/>
        <end position="164"/>
    </location>
</feature>
<accession>A0ABY5M5R1</accession>
<evidence type="ECO:0000313" key="3">
    <source>
        <dbReference type="Proteomes" id="UP001316184"/>
    </source>
</evidence>
<dbReference type="PANTHER" id="PTHR32251">
    <property type="entry name" value="3-OXO-5-ALPHA-STEROID 4-DEHYDROGENASE"/>
    <property type="match status" value="1"/>
</dbReference>
<feature type="transmembrane region" description="Helical" evidence="1">
    <location>
        <begin position="196"/>
        <end position="215"/>
    </location>
</feature>
<keyword evidence="1" id="KW-1133">Transmembrane helix</keyword>
<dbReference type="Gene3D" id="1.20.120.1630">
    <property type="match status" value="1"/>
</dbReference>
<sequence length="278" mass="30332">MNDVPWGDLALNLLAVTIAIIVFIGVIMAVAIRIKNQSIIDIFWGPGFVVAAVVSYLVSAGGDGDDTRRLVVLVLTAVWGLRLGLYIGNRNRGHGEDKRYTALMRKQTGSLVAFLVRKIYGLQGLLMILISLPVQFAMYQDSSLGVIGSIGIAVWAVGLFFEAVGDWQLARFKADPANRGRVMDRGLWAWTRHPNYFGDSCVWVGLFLLALGAPWGVVTVVAPIVMIKLLVSFSGKALLERGMRRSKGEAYEAYVASTSGFFPLPPRRSAGRRAKSTS</sequence>
<keyword evidence="1" id="KW-0472">Membrane</keyword>
<reference evidence="2 3" key="1">
    <citation type="submission" date="2022-08" db="EMBL/GenBank/DDBJ databases">
        <title>novel species in genus Aeromicrobium.</title>
        <authorList>
            <person name="Ye L."/>
        </authorList>
    </citation>
    <scope>NUCLEOTIDE SEQUENCE [LARGE SCALE GENOMIC DNA]</scope>
    <source>
        <strain evidence="3">zg-Y1379</strain>
    </source>
</reference>
<feature type="transmembrane region" description="Helical" evidence="1">
    <location>
        <begin position="12"/>
        <end position="32"/>
    </location>
</feature>